<dbReference type="Pfam" id="PF02517">
    <property type="entry name" value="Rce1-like"/>
    <property type="match status" value="1"/>
</dbReference>
<dbReference type="InterPro" id="IPR003675">
    <property type="entry name" value="Rce1/LyrA-like_dom"/>
</dbReference>
<keyword evidence="4" id="KW-1185">Reference proteome</keyword>
<feature type="transmembrane region" description="Helical" evidence="1">
    <location>
        <begin position="113"/>
        <end position="134"/>
    </location>
</feature>
<feature type="domain" description="CAAX prenyl protease 2/Lysostaphin resistance protein A-like" evidence="2">
    <location>
        <begin position="117"/>
        <end position="205"/>
    </location>
</feature>
<dbReference type="AlphaFoldDB" id="A0A5S4YFC7"/>
<dbReference type="EMBL" id="VSTH01000124">
    <property type="protein sequence ID" value="TYO62723.1"/>
    <property type="molecule type" value="Genomic_DNA"/>
</dbReference>
<keyword evidence="3" id="KW-0645">Protease</keyword>
<feature type="transmembrane region" description="Helical" evidence="1">
    <location>
        <begin position="146"/>
        <end position="164"/>
    </location>
</feature>
<dbReference type="GO" id="GO:0006508">
    <property type="term" value="P:proteolysis"/>
    <property type="evidence" value="ECO:0007669"/>
    <property type="project" value="UniProtKB-KW"/>
</dbReference>
<keyword evidence="3" id="KW-0378">Hydrolase</keyword>
<feature type="transmembrane region" description="Helical" evidence="1">
    <location>
        <begin position="74"/>
        <end position="93"/>
    </location>
</feature>
<sequence>MMMARSIPTPLWFAAALFPMVVSQIVRLQQSDPAAWIVWDYAGRLGALAVLSAIPAARTIAFRFEPLRIARWEVTIWIVGIVLTDHYLGGWIRRTINGVLPATVLGAYPEVQGWLHVVDIFFGLGLVALSEEIVFRRCARHLLQSYLDDGYALVLATSFLFGAYHWWTGFGNIGEAMVIGGLLMMLYRRSGALWPAVLGHYLTDIVDFAF</sequence>
<proteinExistence type="predicted"/>
<feature type="transmembrane region" description="Helical" evidence="1">
    <location>
        <begin position="33"/>
        <end position="54"/>
    </location>
</feature>
<keyword evidence="1" id="KW-0472">Membrane</keyword>
<keyword evidence="1" id="KW-0812">Transmembrane</keyword>
<keyword evidence="1" id="KW-1133">Transmembrane helix</keyword>
<organism evidence="3 4">
    <name type="scientific">Bradyrhizobium hipponense</name>
    <dbReference type="NCBI Taxonomy" id="2605638"/>
    <lineage>
        <taxon>Bacteria</taxon>
        <taxon>Pseudomonadati</taxon>
        <taxon>Pseudomonadota</taxon>
        <taxon>Alphaproteobacteria</taxon>
        <taxon>Hyphomicrobiales</taxon>
        <taxon>Nitrobacteraceae</taxon>
        <taxon>Bradyrhizobium</taxon>
    </lineage>
</organism>
<evidence type="ECO:0000259" key="2">
    <source>
        <dbReference type="Pfam" id="PF02517"/>
    </source>
</evidence>
<comment type="caution">
    <text evidence="3">The sequence shown here is derived from an EMBL/GenBank/DDBJ whole genome shotgun (WGS) entry which is preliminary data.</text>
</comment>
<dbReference type="RefSeq" id="WP_148743373.1">
    <property type="nucleotide sequence ID" value="NZ_VSTH01000124.1"/>
</dbReference>
<name>A0A5S4YFC7_9BRAD</name>
<dbReference type="GO" id="GO:0004175">
    <property type="term" value="F:endopeptidase activity"/>
    <property type="evidence" value="ECO:0007669"/>
    <property type="project" value="UniProtKB-ARBA"/>
</dbReference>
<evidence type="ECO:0000313" key="3">
    <source>
        <dbReference type="EMBL" id="TYO62723.1"/>
    </source>
</evidence>
<accession>A0A5S4YFC7</accession>
<dbReference type="GO" id="GO:0080120">
    <property type="term" value="P:CAAX-box protein maturation"/>
    <property type="evidence" value="ECO:0007669"/>
    <property type="project" value="UniProtKB-ARBA"/>
</dbReference>
<reference evidence="3 4" key="1">
    <citation type="submission" date="2019-08" db="EMBL/GenBank/DDBJ databases">
        <title>Bradyrhizobium hipponensis sp. nov., a rhizobium isolated from a Lupinus angustifolius root nodule in Tunisia.</title>
        <authorList>
            <person name="Off K."/>
            <person name="Rejili M."/>
            <person name="Mars M."/>
            <person name="Brachmann A."/>
            <person name="Marin M."/>
        </authorList>
    </citation>
    <scope>NUCLEOTIDE SEQUENCE [LARGE SCALE GENOMIC DNA]</scope>
    <source>
        <strain evidence="4">aSej3</strain>
    </source>
</reference>
<evidence type="ECO:0000256" key="1">
    <source>
        <dbReference type="SAM" id="Phobius"/>
    </source>
</evidence>
<evidence type="ECO:0000313" key="4">
    <source>
        <dbReference type="Proteomes" id="UP000324797"/>
    </source>
</evidence>
<dbReference type="GO" id="GO:0008237">
    <property type="term" value="F:metallopeptidase activity"/>
    <property type="evidence" value="ECO:0007669"/>
    <property type="project" value="UniProtKB-KW"/>
</dbReference>
<protein>
    <submittedName>
        <fullName evidence="3">CPBP family intramembrane metalloprotease</fullName>
    </submittedName>
</protein>
<keyword evidence="3" id="KW-0482">Metalloprotease</keyword>
<dbReference type="Proteomes" id="UP000324797">
    <property type="component" value="Unassembled WGS sequence"/>
</dbReference>
<gene>
    <name evidence="3" type="ORF">FXV83_30950</name>
</gene>